<keyword evidence="3" id="KW-1185">Reference proteome</keyword>
<evidence type="ECO:0000313" key="2">
    <source>
        <dbReference type="EMBL" id="CAH7675765.1"/>
    </source>
</evidence>
<gene>
    <name evidence="2" type="ORF">PPACK8108_LOCUS10814</name>
</gene>
<proteinExistence type="predicted"/>
<evidence type="ECO:0000256" key="1">
    <source>
        <dbReference type="SAM" id="MobiDB-lite"/>
    </source>
</evidence>
<feature type="compositionally biased region" description="Acidic residues" evidence="1">
    <location>
        <begin position="1"/>
        <end position="13"/>
    </location>
</feature>
<name>A0AAV0B0R3_PHAPC</name>
<reference evidence="2" key="1">
    <citation type="submission" date="2022-06" db="EMBL/GenBank/DDBJ databases">
        <authorList>
            <consortium name="SYNGENTA / RWTH Aachen University"/>
        </authorList>
    </citation>
    <scope>NUCLEOTIDE SEQUENCE</scope>
</reference>
<organism evidence="2 3">
    <name type="scientific">Phakopsora pachyrhizi</name>
    <name type="common">Asian soybean rust disease fungus</name>
    <dbReference type="NCBI Taxonomy" id="170000"/>
    <lineage>
        <taxon>Eukaryota</taxon>
        <taxon>Fungi</taxon>
        <taxon>Dikarya</taxon>
        <taxon>Basidiomycota</taxon>
        <taxon>Pucciniomycotina</taxon>
        <taxon>Pucciniomycetes</taxon>
        <taxon>Pucciniales</taxon>
        <taxon>Phakopsoraceae</taxon>
        <taxon>Phakopsora</taxon>
    </lineage>
</organism>
<comment type="caution">
    <text evidence="2">The sequence shown here is derived from an EMBL/GenBank/DDBJ whole genome shotgun (WGS) entry which is preliminary data.</text>
</comment>
<accession>A0AAV0B0R3</accession>
<dbReference type="Proteomes" id="UP001153365">
    <property type="component" value="Unassembled WGS sequence"/>
</dbReference>
<evidence type="ECO:0000313" key="3">
    <source>
        <dbReference type="Proteomes" id="UP001153365"/>
    </source>
</evidence>
<feature type="region of interest" description="Disordered" evidence="1">
    <location>
        <begin position="1"/>
        <end position="29"/>
    </location>
</feature>
<dbReference type="EMBL" id="CALTRL010002445">
    <property type="protein sequence ID" value="CAH7675765.1"/>
    <property type="molecule type" value="Genomic_DNA"/>
</dbReference>
<protein>
    <submittedName>
        <fullName evidence="2">Uncharacterized protein</fullName>
    </submittedName>
</protein>
<sequence>MEDEDEDEDDLEELTAPLQDHSSSTPEKLWATPLSKGQRLVGSHPLETGLLRSEWAEVDCSWVKALDQQSDSRLDGSDHSSIDPWVNAQLTVTSSTPVFHMFSKIYLRWWFRPTLGQVWGLRSEGLIVWFESLGSSDSICWVELEVFFLVRLGLSLYYHVDYQKVCHVSCCHRLEDSTSHPDSVRSVKLMRFNQLLVFSEFVVDDE</sequence>
<dbReference type="AlphaFoldDB" id="A0AAV0B0R3"/>